<evidence type="ECO:0000313" key="4">
    <source>
        <dbReference type="Proteomes" id="UP000217199"/>
    </source>
</evidence>
<comment type="caution">
    <text evidence="3">The sequence shown here is derived from an EMBL/GenBank/DDBJ whole genome shotgun (WGS) entry which is preliminary data.</text>
</comment>
<evidence type="ECO:0000313" key="3">
    <source>
        <dbReference type="EMBL" id="PAV21557.1"/>
    </source>
</evidence>
<organism evidence="3 4">
    <name type="scientific">Pyrrhoderma noxium</name>
    <dbReference type="NCBI Taxonomy" id="2282107"/>
    <lineage>
        <taxon>Eukaryota</taxon>
        <taxon>Fungi</taxon>
        <taxon>Dikarya</taxon>
        <taxon>Basidiomycota</taxon>
        <taxon>Agaricomycotina</taxon>
        <taxon>Agaricomycetes</taxon>
        <taxon>Hymenochaetales</taxon>
        <taxon>Hymenochaetaceae</taxon>
        <taxon>Pyrrhoderma</taxon>
    </lineage>
</organism>
<keyword evidence="4" id="KW-1185">Reference proteome</keyword>
<dbReference type="Proteomes" id="UP000217199">
    <property type="component" value="Unassembled WGS sequence"/>
</dbReference>
<dbReference type="Pfam" id="PF20152">
    <property type="entry name" value="DUF6534"/>
    <property type="match status" value="1"/>
</dbReference>
<feature type="transmembrane region" description="Helical" evidence="1">
    <location>
        <begin position="238"/>
        <end position="259"/>
    </location>
</feature>
<dbReference type="PANTHER" id="PTHR40465">
    <property type="entry name" value="CHROMOSOME 1, WHOLE GENOME SHOTGUN SEQUENCE"/>
    <property type="match status" value="1"/>
</dbReference>
<dbReference type="InterPro" id="IPR045339">
    <property type="entry name" value="DUF6534"/>
</dbReference>
<feature type="transmembrane region" description="Helical" evidence="1">
    <location>
        <begin position="55"/>
        <end position="78"/>
    </location>
</feature>
<gene>
    <name evidence="3" type="ORF">PNOK_0151400</name>
</gene>
<sequence>MSAKLFLVERSPTLASTWGVMFIFMLITTGLWGASSIQLYSYLRSYRNDSNWTKVLVVVVWMIDTVHQALFSKVNYTVLVTHFGDLSAFSSDPHIAKYPAIIENTLCALVCFLVQMFYIRRVFVMSGKKIPLTLFCFILAIAQLAAFITYVSKTATIPSFADLSQILMYSYAVTGTSAFVDVSIATVMVTLLFRSRSGLKKSNSVIGKVIAYTINTGLICGACEVFALISALVWPEDFIYVGFVMVLPKLYLNCMLAILNSRKSLQGKLAATEVGGFSSYSAPVNFDIEQNKQVPELAHCLTSTGTTTSVTISKL</sequence>
<feature type="transmembrane region" description="Helical" evidence="1">
    <location>
        <begin position="205"/>
        <end position="232"/>
    </location>
</feature>
<evidence type="ECO:0000259" key="2">
    <source>
        <dbReference type="Pfam" id="PF20152"/>
    </source>
</evidence>
<dbReference type="OrthoDB" id="2884999at2759"/>
<dbReference type="InParanoid" id="A0A286UPN7"/>
<protein>
    <recommendedName>
        <fullName evidence="2">DUF6534 domain-containing protein</fullName>
    </recommendedName>
</protein>
<dbReference type="PANTHER" id="PTHR40465:SF1">
    <property type="entry name" value="DUF6534 DOMAIN-CONTAINING PROTEIN"/>
    <property type="match status" value="1"/>
</dbReference>
<evidence type="ECO:0000256" key="1">
    <source>
        <dbReference type="SAM" id="Phobius"/>
    </source>
</evidence>
<feature type="domain" description="DUF6534" evidence="2">
    <location>
        <begin position="177"/>
        <end position="264"/>
    </location>
</feature>
<feature type="transmembrane region" description="Helical" evidence="1">
    <location>
        <begin position="98"/>
        <end position="118"/>
    </location>
</feature>
<dbReference type="STRING" id="2282107.A0A286UPN7"/>
<keyword evidence="1" id="KW-0812">Transmembrane</keyword>
<reference evidence="3 4" key="1">
    <citation type="journal article" date="2017" name="Mol. Ecol.">
        <title>Comparative and population genomic landscape of Phellinus noxius: A hypervariable fungus causing root rot in trees.</title>
        <authorList>
            <person name="Chung C.L."/>
            <person name="Lee T.J."/>
            <person name="Akiba M."/>
            <person name="Lee H.H."/>
            <person name="Kuo T.H."/>
            <person name="Liu D."/>
            <person name="Ke H.M."/>
            <person name="Yokoi T."/>
            <person name="Roa M.B."/>
            <person name="Lu M.J."/>
            <person name="Chang Y.Y."/>
            <person name="Ann P.J."/>
            <person name="Tsai J.N."/>
            <person name="Chen C.Y."/>
            <person name="Tzean S.S."/>
            <person name="Ota Y."/>
            <person name="Hattori T."/>
            <person name="Sahashi N."/>
            <person name="Liou R.F."/>
            <person name="Kikuchi T."/>
            <person name="Tsai I.J."/>
        </authorList>
    </citation>
    <scope>NUCLEOTIDE SEQUENCE [LARGE SCALE GENOMIC DNA]</scope>
    <source>
        <strain evidence="3 4">FFPRI411160</strain>
    </source>
</reference>
<feature type="transmembrane region" description="Helical" evidence="1">
    <location>
        <begin position="20"/>
        <end position="43"/>
    </location>
</feature>
<keyword evidence="1" id="KW-0472">Membrane</keyword>
<dbReference type="AlphaFoldDB" id="A0A286UPN7"/>
<accession>A0A286UPN7</accession>
<dbReference type="EMBL" id="NBII01000002">
    <property type="protein sequence ID" value="PAV21557.1"/>
    <property type="molecule type" value="Genomic_DNA"/>
</dbReference>
<name>A0A286UPN7_9AGAM</name>
<feature type="transmembrane region" description="Helical" evidence="1">
    <location>
        <begin position="171"/>
        <end position="193"/>
    </location>
</feature>
<keyword evidence="1" id="KW-1133">Transmembrane helix</keyword>
<feature type="transmembrane region" description="Helical" evidence="1">
    <location>
        <begin position="130"/>
        <end position="151"/>
    </location>
</feature>
<proteinExistence type="predicted"/>